<evidence type="ECO:0000313" key="2">
    <source>
        <dbReference type="EMBL" id="GIH25174.1"/>
    </source>
</evidence>
<feature type="compositionally biased region" description="Basic and acidic residues" evidence="1">
    <location>
        <begin position="810"/>
        <end position="820"/>
    </location>
</feature>
<accession>A0A919UKM6</accession>
<proteinExistence type="predicted"/>
<feature type="region of interest" description="Disordered" evidence="1">
    <location>
        <begin position="734"/>
        <end position="837"/>
    </location>
</feature>
<feature type="compositionally biased region" description="Polar residues" evidence="1">
    <location>
        <begin position="765"/>
        <end position="782"/>
    </location>
</feature>
<feature type="compositionally biased region" description="Low complexity" evidence="1">
    <location>
        <begin position="826"/>
        <end position="837"/>
    </location>
</feature>
<keyword evidence="3" id="KW-1185">Reference proteome</keyword>
<feature type="region of interest" description="Disordered" evidence="1">
    <location>
        <begin position="685"/>
        <end position="718"/>
    </location>
</feature>
<dbReference type="AlphaFoldDB" id="A0A919UKM6"/>
<comment type="caution">
    <text evidence="2">The sequence shown here is derived from an EMBL/GenBank/DDBJ whole genome shotgun (WGS) entry which is preliminary data.</text>
</comment>
<reference evidence="2" key="1">
    <citation type="submission" date="2021-01" db="EMBL/GenBank/DDBJ databases">
        <title>Whole genome shotgun sequence of Acrocarpospora phusangensis NBRC 108782.</title>
        <authorList>
            <person name="Komaki H."/>
            <person name="Tamura T."/>
        </authorList>
    </citation>
    <scope>NUCLEOTIDE SEQUENCE</scope>
    <source>
        <strain evidence="2">NBRC 108782</strain>
    </source>
</reference>
<sequence length="837" mass="93011">MGVLNVQGAPEPKPTPEKKQRKPKKTTSALSLRLARFPDDHDDDGIPIFHREEVEAIDSDSSEESPPAIFRSRKQPLPIVRGKTPPQKIPAKPQARPTPRQQIVIPDSPPRTTSRSTRIVIPESPPRNTGIFIPDSPPRDDARNTGRGSGIVIPESPPRDDVFGGPFMVPDSQPDENYGDYAFSDEEMVQSFDQDEPKDRETDFLPRETEVVIRDDDEFVLEEKDPVVTADILSDDPTPVIAAPTPEPKIPPRFAALKGRMSYRNLTALAQFVSDNPDLVAELLRTLDSPDAPAGPVARYWLSKVREVVPDSTDTLAMLGPHAYQADPFWAVVGKALNVRATGAFDVLGEYSWASRNNPAALDPFLKSTDRGAVRQRIALLTQNQALPNKGPTLDLASMDEDKSLPEWNSTRQAAQGWLKERIEARQRELLAEHGSYKDWMKKLGEDDSLSYARSLDRLADVLTTYWPDRVVVAVLHKEREIGICANLPDKGMWKDLEALLAASRLRGPAAEQAEQSLLRHMAERLKRTDQRPIKSSHERTKIRLRKTLAFLRDLEEKHGRIRVVAYDDDLPKRYGTPQQIHAEMQALAVALARQKGANLGVSKLCCIKCWLILNDVYPTVFDRRFATHMTTYPWPTSDLLQDVDTLRTLFTGPPPVPQQVVNALDSERGRTALVRAIFNVKAKSPAPDTGYASSQESQPSLPPALLEPDLPADDEPKAFQDYLDSDAALTPEEEAARWGDHPRPLAPKTPGPKIVDGRFVKAKGTTTNLPDQGSISMTGIPQITVPKTPKIQPAKPTKTVAQKTPVRTGRTEQREETDRKRKRSSGSGSPAAKRSK</sequence>
<protein>
    <submittedName>
        <fullName evidence="2">Uncharacterized protein</fullName>
    </submittedName>
</protein>
<gene>
    <name evidence="2" type="ORF">Aph01nite_34840</name>
</gene>
<name>A0A919UKM6_9ACTN</name>
<dbReference type="EMBL" id="BOOA01000026">
    <property type="protein sequence ID" value="GIH25174.1"/>
    <property type="molecule type" value="Genomic_DNA"/>
</dbReference>
<feature type="compositionally biased region" description="Basic and acidic residues" evidence="1">
    <location>
        <begin position="735"/>
        <end position="744"/>
    </location>
</feature>
<dbReference type="Proteomes" id="UP000640052">
    <property type="component" value="Unassembled WGS sequence"/>
</dbReference>
<feature type="region of interest" description="Disordered" evidence="1">
    <location>
        <begin position="1"/>
        <end position="180"/>
    </location>
</feature>
<organism evidence="2 3">
    <name type="scientific">Acrocarpospora phusangensis</name>
    <dbReference type="NCBI Taxonomy" id="1070424"/>
    <lineage>
        <taxon>Bacteria</taxon>
        <taxon>Bacillati</taxon>
        <taxon>Actinomycetota</taxon>
        <taxon>Actinomycetes</taxon>
        <taxon>Streptosporangiales</taxon>
        <taxon>Streptosporangiaceae</taxon>
        <taxon>Acrocarpospora</taxon>
    </lineage>
</organism>
<dbReference type="RefSeq" id="WP_204041912.1">
    <property type="nucleotide sequence ID" value="NZ_BOOA01000026.1"/>
</dbReference>
<evidence type="ECO:0000313" key="3">
    <source>
        <dbReference type="Proteomes" id="UP000640052"/>
    </source>
</evidence>
<evidence type="ECO:0000256" key="1">
    <source>
        <dbReference type="SAM" id="MobiDB-lite"/>
    </source>
</evidence>